<protein>
    <submittedName>
        <fullName evidence="2">Siderophore-interacting protein</fullName>
    </submittedName>
</protein>
<evidence type="ECO:0000313" key="3">
    <source>
        <dbReference type="Proteomes" id="UP000199679"/>
    </source>
</evidence>
<dbReference type="InterPro" id="IPR007037">
    <property type="entry name" value="SIP_rossman_dom"/>
</dbReference>
<dbReference type="InterPro" id="IPR017938">
    <property type="entry name" value="Riboflavin_synthase-like_b-brl"/>
</dbReference>
<feature type="domain" description="SIP-like Rossmann fold" evidence="1">
    <location>
        <begin position="127"/>
        <end position="237"/>
    </location>
</feature>
<organism evidence="2 3">
    <name type="scientific">Mucilaginibacter mallensis</name>
    <dbReference type="NCBI Taxonomy" id="652787"/>
    <lineage>
        <taxon>Bacteria</taxon>
        <taxon>Pseudomonadati</taxon>
        <taxon>Bacteroidota</taxon>
        <taxon>Sphingobacteriia</taxon>
        <taxon>Sphingobacteriales</taxon>
        <taxon>Sphingobacteriaceae</taxon>
        <taxon>Mucilaginibacter</taxon>
    </lineage>
</organism>
<dbReference type="Pfam" id="PF04954">
    <property type="entry name" value="SIP"/>
    <property type="match status" value="1"/>
</dbReference>
<dbReference type="Proteomes" id="UP000199679">
    <property type="component" value="Chromosome I"/>
</dbReference>
<dbReference type="STRING" id="652787.SAMN05216490_3545"/>
<dbReference type="InterPro" id="IPR039261">
    <property type="entry name" value="FNR_nucleotide-bd"/>
</dbReference>
<dbReference type="SUPFAM" id="SSF63380">
    <property type="entry name" value="Riboflavin synthase domain-like"/>
    <property type="match status" value="1"/>
</dbReference>
<gene>
    <name evidence="2" type="ORF">SAMN05216490_3545</name>
</gene>
<sequence>METSTLHKIKQKAERWFEPSQLNKGRVLEVRHWEPSTIIEIDLYLPCADMYQWTEIPYIKFKVETFTYRDYSPSGWDAETHTCTLFIDAAHKGVGTNWAHNLKKDDEVSYLKIGTSHQAPEITPAIISLGDESSLGHMLALQQMVLPAARFSGAVLMADGQHRDFFNQYFPASIQTVGRHDVYGHHSLMQWVTDQNYSLENTMFYLAGNNMMVSQLRRMLRLQGYSSGQIKAKGFWS</sequence>
<dbReference type="AlphaFoldDB" id="A0A1H2AI51"/>
<name>A0A1H2AI51_MUCMA</name>
<proteinExistence type="predicted"/>
<dbReference type="Gene3D" id="3.40.50.80">
    <property type="entry name" value="Nucleotide-binding domain of ferredoxin-NADP reductase (FNR) module"/>
    <property type="match status" value="1"/>
</dbReference>
<evidence type="ECO:0000259" key="1">
    <source>
        <dbReference type="Pfam" id="PF04954"/>
    </source>
</evidence>
<evidence type="ECO:0000313" key="2">
    <source>
        <dbReference type="EMBL" id="SDT45539.1"/>
    </source>
</evidence>
<dbReference type="OrthoDB" id="649820at2"/>
<dbReference type="RefSeq" id="WP_157682216.1">
    <property type="nucleotide sequence ID" value="NZ_LT629740.1"/>
</dbReference>
<reference evidence="2 3" key="1">
    <citation type="submission" date="2016-10" db="EMBL/GenBank/DDBJ databases">
        <authorList>
            <person name="de Groot N.N."/>
        </authorList>
    </citation>
    <scope>NUCLEOTIDE SEQUENCE [LARGE SCALE GENOMIC DNA]</scope>
    <source>
        <strain evidence="2 3">MP1X4</strain>
    </source>
</reference>
<dbReference type="EMBL" id="LT629740">
    <property type="protein sequence ID" value="SDT45539.1"/>
    <property type="molecule type" value="Genomic_DNA"/>
</dbReference>
<accession>A0A1H2AI51</accession>
<keyword evidence="3" id="KW-1185">Reference proteome</keyword>